<evidence type="ECO:0000256" key="7">
    <source>
        <dbReference type="RuleBase" id="RU369025"/>
    </source>
</evidence>
<comment type="subunit">
    <text evidence="7">Homoheptamer.</text>
</comment>
<dbReference type="SUPFAM" id="SSF82689">
    <property type="entry name" value="Mechanosensitive channel protein MscS (YggB), C-terminal domain"/>
    <property type="match status" value="1"/>
</dbReference>
<dbReference type="InterPro" id="IPR011066">
    <property type="entry name" value="MscS_channel_C_sf"/>
</dbReference>
<keyword evidence="7" id="KW-0407">Ion channel</keyword>
<dbReference type="Proteomes" id="UP000289784">
    <property type="component" value="Unassembled WGS sequence"/>
</dbReference>
<protein>
    <recommendedName>
        <fullName evidence="7">Small-conductance mechanosensitive channel</fullName>
    </recommendedName>
</protein>
<keyword evidence="7" id="KW-0997">Cell inner membrane</keyword>
<keyword evidence="3" id="KW-1003">Cell membrane</keyword>
<dbReference type="InterPro" id="IPR006686">
    <property type="entry name" value="MscS_channel_CS"/>
</dbReference>
<dbReference type="GO" id="GO:0008381">
    <property type="term" value="F:mechanosensitive monoatomic ion channel activity"/>
    <property type="evidence" value="ECO:0007669"/>
    <property type="project" value="InterPro"/>
</dbReference>
<feature type="signal peptide" evidence="8">
    <location>
        <begin position="1"/>
        <end position="22"/>
    </location>
</feature>
<proteinExistence type="inferred from homology"/>
<feature type="transmembrane region" description="Helical" evidence="7">
    <location>
        <begin position="45"/>
        <end position="63"/>
    </location>
</feature>
<comment type="caution">
    <text evidence="11">The sequence shown here is derived from an EMBL/GenBank/DDBJ whole genome shotgun (WGS) entry which is preliminary data.</text>
</comment>
<comment type="subcellular location">
    <subcellularLocation>
        <location evidence="7">Cell inner membrane</location>
        <topology evidence="7">Multi-pass membrane protein</topology>
    </subcellularLocation>
    <subcellularLocation>
        <location evidence="1">Cell membrane</location>
        <topology evidence="1">Multi-pass membrane protein</topology>
    </subcellularLocation>
</comment>
<keyword evidence="6 7" id="KW-0472">Membrane</keyword>
<evidence type="ECO:0000259" key="9">
    <source>
        <dbReference type="Pfam" id="PF00924"/>
    </source>
</evidence>
<feature type="chain" id="PRO_5020350243" description="Small-conductance mechanosensitive channel" evidence="8">
    <location>
        <begin position="23"/>
        <end position="327"/>
    </location>
</feature>
<dbReference type="InterPro" id="IPR011014">
    <property type="entry name" value="MscS_channel_TM-2"/>
</dbReference>
<reference evidence="11 12" key="1">
    <citation type="submission" date="2019-01" db="EMBL/GenBank/DDBJ databases">
        <title>Pseudoxanthomonas composti sp. nov., isolated from compost.</title>
        <authorList>
            <person name="Yang G."/>
        </authorList>
    </citation>
    <scope>NUCLEOTIDE SEQUENCE [LARGE SCALE GENOMIC DNA]</scope>
    <source>
        <strain evidence="11 12">GSS15</strain>
    </source>
</reference>
<dbReference type="OrthoDB" id="9809206at2"/>
<dbReference type="InterPro" id="IPR006685">
    <property type="entry name" value="MscS_channel_2nd"/>
</dbReference>
<dbReference type="PROSITE" id="PS01246">
    <property type="entry name" value="UPF0003"/>
    <property type="match status" value="1"/>
</dbReference>
<keyword evidence="5 7" id="KW-1133">Transmembrane helix</keyword>
<dbReference type="InterPro" id="IPR049278">
    <property type="entry name" value="MS_channel_C"/>
</dbReference>
<dbReference type="InterPro" id="IPR008910">
    <property type="entry name" value="MSC_TM_helix"/>
</dbReference>
<evidence type="ECO:0000256" key="5">
    <source>
        <dbReference type="ARBA" id="ARBA00022989"/>
    </source>
</evidence>
<evidence type="ECO:0000256" key="6">
    <source>
        <dbReference type="ARBA" id="ARBA00023136"/>
    </source>
</evidence>
<dbReference type="Gene3D" id="2.30.30.60">
    <property type="match status" value="1"/>
</dbReference>
<comment type="similarity">
    <text evidence="2 7">Belongs to the MscS (TC 1.A.23) family.</text>
</comment>
<dbReference type="Pfam" id="PF00924">
    <property type="entry name" value="MS_channel_2nd"/>
    <property type="match status" value="1"/>
</dbReference>
<keyword evidence="12" id="KW-1185">Reference proteome</keyword>
<dbReference type="Gene3D" id="1.10.287.1260">
    <property type="match status" value="1"/>
</dbReference>
<dbReference type="InterPro" id="IPR023408">
    <property type="entry name" value="MscS_beta-dom_sf"/>
</dbReference>
<dbReference type="SUPFAM" id="SSF82861">
    <property type="entry name" value="Mechanosensitive channel protein MscS (YggB), transmembrane region"/>
    <property type="match status" value="1"/>
</dbReference>
<dbReference type="AlphaFoldDB" id="A0A4Q1K0X4"/>
<dbReference type="InterPro" id="IPR010920">
    <property type="entry name" value="LSM_dom_sf"/>
</dbReference>
<dbReference type="Pfam" id="PF21082">
    <property type="entry name" value="MS_channel_3rd"/>
    <property type="match status" value="1"/>
</dbReference>
<dbReference type="GO" id="GO:0005886">
    <property type="term" value="C:plasma membrane"/>
    <property type="evidence" value="ECO:0007669"/>
    <property type="project" value="UniProtKB-SubCell"/>
</dbReference>
<evidence type="ECO:0000256" key="2">
    <source>
        <dbReference type="ARBA" id="ARBA00008017"/>
    </source>
</evidence>
<dbReference type="SUPFAM" id="SSF50182">
    <property type="entry name" value="Sm-like ribonucleoproteins"/>
    <property type="match status" value="1"/>
</dbReference>
<evidence type="ECO:0000259" key="10">
    <source>
        <dbReference type="Pfam" id="PF21082"/>
    </source>
</evidence>
<keyword evidence="4 7" id="KW-0812">Transmembrane</keyword>
<accession>A0A4Q1K0X4</accession>
<evidence type="ECO:0000256" key="1">
    <source>
        <dbReference type="ARBA" id="ARBA00004651"/>
    </source>
</evidence>
<evidence type="ECO:0000256" key="4">
    <source>
        <dbReference type="ARBA" id="ARBA00022692"/>
    </source>
</evidence>
<evidence type="ECO:0000313" key="12">
    <source>
        <dbReference type="Proteomes" id="UP000289784"/>
    </source>
</evidence>
<feature type="transmembrane region" description="Helical" evidence="7">
    <location>
        <begin position="83"/>
        <end position="102"/>
    </location>
</feature>
<comment type="caution">
    <text evidence="7">Lacks conserved residue(s) required for the propagation of feature annotation.</text>
</comment>
<comment type="function">
    <text evidence="7">Mechanosensitive channel that participates in the regulation of osmotic pressure changes within the cell, opening in response to stretch forces in the membrane lipid bilayer, without the need for other proteins. Contributes to normal resistance to hypoosmotic shock. Forms an ion channel of 1.0 nanosiemens conductance with a slight preference for anions.</text>
</comment>
<keyword evidence="7" id="KW-0406">Ion transport</keyword>
<feature type="transmembrane region" description="Helical" evidence="7">
    <location>
        <begin position="108"/>
        <end position="126"/>
    </location>
</feature>
<sequence length="327" mass="34689">MALGLNALLVAAANAAAPAAAAQARPATHAAVDWRAIPWGDYLVNWAAALVIVLVGMWLAKRISLGLERALTRARVESTLSSFLRNVAYAALLVLVFVSALTKIGVPATSVATVLGAAGLAVGLALKDSLSNIASGVMLIILRPMRDGDHVVAGGQEGIVDEIRIFQTSIRAFDQRVITLPNSTITSGPIINYSTLPTRRLEITVGVGYDDDLKQAQALLLGLAQRNPHLLKEPAPFVQVTNLSESTVDLMVFAYALNGEFGNAKSTMLESIRNELLEKGLSIPYPQRDLHVYHHDADGRPLAELLAKSVTDDGDVGPPGKPLAKGN</sequence>
<keyword evidence="7" id="KW-0813">Transport</keyword>
<feature type="domain" description="Mechanosensitive ion channel MscS" evidence="9">
    <location>
        <begin position="128"/>
        <end position="194"/>
    </location>
</feature>
<name>A0A4Q1K0X4_9GAMM</name>
<keyword evidence="8" id="KW-0732">Signal</keyword>
<evidence type="ECO:0000256" key="8">
    <source>
        <dbReference type="SAM" id="SignalP"/>
    </source>
</evidence>
<dbReference type="PANTHER" id="PTHR30221">
    <property type="entry name" value="SMALL-CONDUCTANCE MECHANOSENSITIVE CHANNEL"/>
    <property type="match status" value="1"/>
</dbReference>
<dbReference type="InterPro" id="IPR045275">
    <property type="entry name" value="MscS_archaea/bacteria_type"/>
</dbReference>
<feature type="domain" description="Mechanosensitive ion channel MscS C-terminal" evidence="10">
    <location>
        <begin position="202"/>
        <end position="283"/>
    </location>
</feature>
<dbReference type="Gene3D" id="3.30.70.100">
    <property type="match status" value="1"/>
</dbReference>
<dbReference type="EMBL" id="SAWZ01000002">
    <property type="protein sequence ID" value="RXR07597.1"/>
    <property type="molecule type" value="Genomic_DNA"/>
</dbReference>
<evidence type="ECO:0000313" key="11">
    <source>
        <dbReference type="EMBL" id="RXR07597.1"/>
    </source>
</evidence>
<evidence type="ECO:0000256" key="3">
    <source>
        <dbReference type="ARBA" id="ARBA00022475"/>
    </source>
</evidence>
<dbReference type="PANTHER" id="PTHR30221:SF1">
    <property type="entry name" value="SMALL-CONDUCTANCE MECHANOSENSITIVE CHANNEL"/>
    <property type="match status" value="1"/>
</dbReference>
<organism evidence="11 12">
    <name type="scientific">Pseudoxanthomonas composti</name>
    <dbReference type="NCBI Taxonomy" id="2137479"/>
    <lineage>
        <taxon>Bacteria</taxon>
        <taxon>Pseudomonadati</taxon>
        <taxon>Pseudomonadota</taxon>
        <taxon>Gammaproteobacteria</taxon>
        <taxon>Lysobacterales</taxon>
        <taxon>Lysobacteraceae</taxon>
        <taxon>Pseudoxanthomonas</taxon>
    </lineage>
</organism>
<gene>
    <name evidence="11" type="ORF">EPA99_05885</name>
</gene>
<dbReference type="Pfam" id="PF05552">
    <property type="entry name" value="MS_channel_1st_1"/>
    <property type="match status" value="1"/>
</dbReference>